<dbReference type="InterPro" id="IPR003439">
    <property type="entry name" value="ABC_transporter-like_ATP-bd"/>
</dbReference>
<gene>
    <name evidence="7" type="ORF">GZ085_01100</name>
</gene>
<evidence type="ECO:0000256" key="4">
    <source>
        <dbReference type="ARBA" id="ARBA00022741"/>
    </source>
</evidence>
<dbReference type="SMART" id="SM00382">
    <property type="entry name" value="AAA"/>
    <property type="match status" value="1"/>
</dbReference>
<dbReference type="InterPro" id="IPR003593">
    <property type="entry name" value="AAA+_ATPase"/>
</dbReference>
<reference evidence="7 8" key="1">
    <citation type="submission" date="2019-09" db="EMBL/GenBank/DDBJ databases">
        <title>H2 Metabolism Revealed by Metagenomic Analysis in Subglacial Sediment of East Antarctica.</title>
        <authorList>
            <person name="Yang Z."/>
            <person name="Zhang Y."/>
            <person name="Lv Y."/>
            <person name="Yan W."/>
            <person name="Xiao X."/>
            <person name="Sun B."/>
            <person name="Ma H."/>
        </authorList>
    </citation>
    <scope>NUCLEOTIDE SEQUENCE [LARGE SCALE GENOMIC DNA]</scope>
    <source>
        <strain evidence="7">Bin2_2</strain>
    </source>
</reference>
<sequence length="422" mass="46157">MPVIEVNHLTKEYRLGALQGIKQTLLNTASRLTGKTIPERPLFKALDDVNFSIEQGEVVGIIGHNGAGKSTLLKMLAKISTPTRGSVKVTGRIAPLIEVGAGFVPDFTGRENVYLNAAILGMSRREIDKKFDEIVDFAEMSEFIDTPVKRYSSGMQVKLAFAVATSIESEILIVDEVLAVGDLAFQRKCFDRMEDLIKRQGRTVLLVSHNIRQVERLCTRVLLMNHGMIAQDGASKDVCNTFYAASDKQIHESKISAFSGRSESGGDIELESVTMLDASGKHATSVEHLQDIEFQIKYRVKNAVPDPIFGIGIHTTDFLYLATSQSLGELKPGTLSPGIYVLSYKVRKFPFLPGVYSLRLGVALGVSFQPVYYSENVMPIHVVSGSINRAVTGHINEGFVSLEATWAIETGLSAEKLSSSGI</sequence>
<dbReference type="GO" id="GO:0016887">
    <property type="term" value="F:ATP hydrolysis activity"/>
    <property type="evidence" value="ECO:0007669"/>
    <property type="project" value="InterPro"/>
</dbReference>
<evidence type="ECO:0000313" key="7">
    <source>
        <dbReference type="EMBL" id="NDP46989.1"/>
    </source>
</evidence>
<dbReference type="Proteomes" id="UP000483432">
    <property type="component" value="Unassembled WGS sequence"/>
</dbReference>
<dbReference type="PANTHER" id="PTHR46743">
    <property type="entry name" value="TEICHOIC ACIDS EXPORT ATP-BINDING PROTEIN TAGH"/>
    <property type="match status" value="1"/>
</dbReference>
<evidence type="ECO:0000313" key="8">
    <source>
        <dbReference type="Proteomes" id="UP000483432"/>
    </source>
</evidence>
<comment type="similarity">
    <text evidence="1">Belongs to the ABC transporter superfamily.</text>
</comment>
<dbReference type="GO" id="GO:0140359">
    <property type="term" value="F:ABC-type transporter activity"/>
    <property type="evidence" value="ECO:0007669"/>
    <property type="project" value="InterPro"/>
</dbReference>
<protein>
    <submittedName>
        <fullName evidence="7">ABC transporter ATP-binding protein</fullName>
    </submittedName>
</protein>
<keyword evidence="2" id="KW-0813">Transport</keyword>
<dbReference type="PROSITE" id="PS00211">
    <property type="entry name" value="ABC_TRANSPORTER_1"/>
    <property type="match status" value="1"/>
</dbReference>
<dbReference type="SUPFAM" id="SSF52540">
    <property type="entry name" value="P-loop containing nucleoside triphosphate hydrolases"/>
    <property type="match status" value="1"/>
</dbReference>
<evidence type="ECO:0000256" key="3">
    <source>
        <dbReference type="ARBA" id="ARBA00022475"/>
    </source>
</evidence>
<keyword evidence="5 7" id="KW-0067">ATP-binding</keyword>
<dbReference type="Gene3D" id="3.40.50.300">
    <property type="entry name" value="P-loop containing nucleotide triphosphate hydrolases"/>
    <property type="match status" value="1"/>
</dbReference>
<dbReference type="PANTHER" id="PTHR46743:SF2">
    <property type="entry name" value="TEICHOIC ACIDS EXPORT ATP-BINDING PROTEIN TAGH"/>
    <property type="match status" value="1"/>
</dbReference>
<keyword evidence="3" id="KW-1003">Cell membrane</keyword>
<dbReference type="InterPro" id="IPR027417">
    <property type="entry name" value="P-loop_NTPase"/>
</dbReference>
<dbReference type="GO" id="GO:0005524">
    <property type="term" value="F:ATP binding"/>
    <property type="evidence" value="ECO:0007669"/>
    <property type="project" value="UniProtKB-KW"/>
</dbReference>
<dbReference type="PROSITE" id="PS50893">
    <property type="entry name" value="ABC_TRANSPORTER_2"/>
    <property type="match status" value="1"/>
</dbReference>
<dbReference type="CDD" id="cd03220">
    <property type="entry name" value="ABC_KpsT_Wzt"/>
    <property type="match status" value="1"/>
</dbReference>
<accession>A0A7C9P4U7</accession>
<name>A0A7C9P4U7_9PROT</name>
<keyword evidence="4" id="KW-0547">Nucleotide-binding</keyword>
<dbReference type="Gene3D" id="2.70.50.60">
    <property type="entry name" value="abc- transporter (atp binding component) like domain"/>
    <property type="match status" value="1"/>
</dbReference>
<dbReference type="InterPro" id="IPR017871">
    <property type="entry name" value="ABC_transporter-like_CS"/>
</dbReference>
<dbReference type="GO" id="GO:0016020">
    <property type="term" value="C:membrane"/>
    <property type="evidence" value="ECO:0007669"/>
    <property type="project" value="InterPro"/>
</dbReference>
<dbReference type="Pfam" id="PF14524">
    <property type="entry name" value="Wzt_C"/>
    <property type="match status" value="1"/>
</dbReference>
<dbReference type="AlphaFoldDB" id="A0A7C9P4U7"/>
<comment type="caution">
    <text evidence="7">The sequence shown here is derived from an EMBL/GenBank/DDBJ whole genome shotgun (WGS) entry which is preliminary data.</text>
</comment>
<keyword evidence="3" id="KW-0472">Membrane</keyword>
<dbReference type="EMBL" id="JAAFGW010000008">
    <property type="protein sequence ID" value="NDP46989.1"/>
    <property type="molecule type" value="Genomic_DNA"/>
</dbReference>
<evidence type="ECO:0000256" key="1">
    <source>
        <dbReference type="ARBA" id="ARBA00005417"/>
    </source>
</evidence>
<evidence type="ECO:0000256" key="2">
    <source>
        <dbReference type="ARBA" id="ARBA00022448"/>
    </source>
</evidence>
<dbReference type="InterPro" id="IPR015860">
    <property type="entry name" value="ABC_transpr_TagH-like"/>
</dbReference>
<dbReference type="Pfam" id="PF00005">
    <property type="entry name" value="ABC_tran"/>
    <property type="match status" value="1"/>
</dbReference>
<dbReference type="InterPro" id="IPR050683">
    <property type="entry name" value="Bact_Polysacc_Export_ATP-bd"/>
</dbReference>
<feature type="domain" description="ABC transporter" evidence="6">
    <location>
        <begin position="26"/>
        <end position="251"/>
    </location>
</feature>
<evidence type="ECO:0000256" key="5">
    <source>
        <dbReference type="ARBA" id="ARBA00022840"/>
    </source>
</evidence>
<dbReference type="CDD" id="cd10147">
    <property type="entry name" value="Wzt_C-like"/>
    <property type="match status" value="1"/>
</dbReference>
<dbReference type="InterPro" id="IPR029439">
    <property type="entry name" value="Wzt_C"/>
</dbReference>
<proteinExistence type="inferred from homology"/>
<organism evidence="7 8">
    <name type="scientific">Sulfuriferula multivorans</name>
    <dbReference type="NCBI Taxonomy" id="1559896"/>
    <lineage>
        <taxon>Bacteria</taxon>
        <taxon>Pseudomonadati</taxon>
        <taxon>Pseudomonadota</taxon>
        <taxon>Betaproteobacteria</taxon>
        <taxon>Nitrosomonadales</taxon>
        <taxon>Sulfuricellaceae</taxon>
        <taxon>Sulfuriferula</taxon>
    </lineage>
</organism>
<evidence type="ECO:0000259" key="6">
    <source>
        <dbReference type="PROSITE" id="PS50893"/>
    </source>
</evidence>